<feature type="domain" description="Tyr recombinase" evidence="4">
    <location>
        <begin position="124"/>
        <end position="356"/>
    </location>
</feature>
<keyword evidence="6" id="KW-1185">Reference proteome</keyword>
<dbReference type="Gene3D" id="1.10.150.130">
    <property type="match status" value="1"/>
</dbReference>
<evidence type="ECO:0000256" key="3">
    <source>
        <dbReference type="SAM" id="MobiDB-lite"/>
    </source>
</evidence>
<dbReference type="CDD" id="cd00799">
    <property type="entry name" value="INT_Cre_C"/>
    <property type="match status" value="1"/>
</dbReference>
<dbReference type="InterPro" id="IPR013762">
    <property type="entry name" value="Integrase-like_cat_sf"/>
</dbReference>
<dbReference type="GO" id="GO:0003677">
    <property type="term" value="F:DNA binding"/>
    <property type="evidence" value="ECO:0007669"/>
    <property type="project" value="UniProtKB-KW"/>
</dbReference>
<dbReference type="GO" id="GO:0015074">
    <property type="term" value="P:DNA integration"/>
    <property type="evidence" value="ECO:0007669"/>
    <property type="project" value="InterPro"/>
</dbReference>
<reference evidence="5 6" key="1">
    <citation type="submission" date="2019-02" db="EMBL/GenBank/DDBJ databases">
        <title>Sequencing the genomes of 1000 actinobacteria strains.</title>
        <authorList>
            <person name="Klenk H.-P."/>
        </authorList>
    </citation>
    <scope>NUCLEOTIDE SEQUENCE [LARGE SCALE GENOMIC DNA]</scope>
    <source>
        <strain evidence="5 6">DSM 45779</strain>
    </source>
</reference>
<dbReference type="GO" id="GO:0006310">
    <property type="term" value="P:DNA recombination"/>
    <property type="evidence" value="ECO:0007669"/>
    <property type="project" value="UniProtKB-KW"/>
</dbReference>
<proteinExistence type="predicted"/>
<dbReference type="InterPro" id="IPR010998">
    <property type="entry name" value="Integrase_recombinase_N"/>
</dbReference>
<accession>A0A4Q7UC28</accession>
<feature type="region of interest" description="Disordered" evidence="3">
    <location>
        <begin position="228"/>
        <end position="256"/>
    </location>
</feature>
<dbReference type="Gene3D" id="1.10.443.10">
    <property type="entry name" value="Intergrase catalytic core"/>
    <property type="match status" value="1"/>
</dbReference>
<dbReference type="PANTHER" id="PTHR34605">
    <property type="entry name" value="PHAGE_INTEGRASE DOMAIN-CONTAINING PROTEIN"/>
    <property type="match status" value="1"/>
</dbReference>
<keyword evidence="1" id="KW-0238">DNA-binding</keyword>
<dbReference type="PROSITE" id="PS51898">
    <property type="entry name" value="TYR_RECOMBINASE"/>
    <property type="match status" value="1"/>
</dbReference>
<organism evidence="5 6">
    <name type="scientific">Pseudonocardia sediminis</name>
    <dbReference type="NCBI Taxonomy" id="1397368"/>
    <lineage>
        <taxon>Bacteria</taxon>
        <taxon>Bacillati</taxon>
        <taxon>Actinomycetota</taxon>
        <taxon>Actinomycetes</taxon>
        <taxon>Pseudonocardiales</taxon>
        <taxon>Pseudonocardiaceae</taxon>
        <taxon>Pseudonocardia</taxon>
    </lineage>
</organism>
<name>A0A4Q7UC28_PSEST</name>
<dbReference type="InterPro" id="IPR011010">
    <property type="entry name" value="DNA_brk_join_enz"/>
</dbReference>
<comment type="caution">
    <text evidence="5">The sequence shown here is derived from an EMBL/GenBank/DDBJ whole genome shotgun (WGS) entry which is preliminary data.</text>
</comment>
<gene>
    <name evidence="5" type="ORF">EV383_6205</name>
</gene>
<dbReference type="PANTHER" id="PTHR34605:SF4">
    <property type="entry name" value="DNA ADENINE METHYLTRANSFERASE"/>
    <property type="match status" value="1"/>
</dbReference>
<evidence type="ECO:0000256" key="2">
    <source>
        <dbReference type="ARBA" id="ARBA00023172"/>
    </source>
</evidence>
<evidence type="ECO:0000256" key="1">
    <source>
        <dbReference type="ARBA" id="ARBA00023125"/>
    </source>
</evidence>
<dbReference type="Proteomes" id="UP000291591">
    <property type="component" value="Unassembled WGS sequence"/>
</dbReference>
<dbReference type="SUPFAM" id="SSF47823">
    <property type="entry name" value="lambda integrase-like, N-terminal domain"/>
    <property type="match status" value="1"/>
</dbReference>
<keyword evidence="2" id="KW-0233">DNA recombination</keyword>
<dbReference type="AlphaFoldDB" id="A0A4Q7UC28"/>
<dbReference type="InterPro" id="IPR002104">
    <property type="entry name" value="Integrase_catalytic"/>
</dbReference>
<dbReference type="InterPro" id="IPR052925">
    <property type="entry name" value="Phage_Integrase-like_Recomb"/>
</dbReference>
<evidence type="ECO:0000313" key="6">
    <source>
        <dbReference type="Proteomes" id="UP000291591"/>
    </source>
</evidence>
<evidence type="ECO:0000259" key="4">
    <source>
        <dbReference type="PROSITE" id="PS51898"/>
    </source>
</evidence>
<sequence length="356" mass="37697">MVTPLPPGAVSPAASADALHAAVGEYAAAARAVNTWRAYRSDHARFAAWCGAQDPPESALPAAPVVLARYLVAHAGARRPATLARWCSSIAVAHDLAGHPSPTRDEQVRTVLAGIRRTHRTRPARVAAASPDDLRAMMIPLDPKSPRDARDRALLLIGFAGALRRSELVALTLGDITLDSDGLRIFIASSKTDPHALGHTRGLSYGSDPATCPVRAWQAWLQHRLHSPTAQPATGDPARTEPGRPAPGRPGTGDASRLLPAAGAFVAVDRWGRLGEAALSDRSVARIVAERADAAGLPGHWAGHSLRRGFATTAHASGASEVALMRHGRWRSSSSMRGYIDEGTVWSDNPTRRLGL</sequence>
<protein>
    <submittedName>
        <fullName evidence="5">Site-specific recombinase XerD</fullName>
    </submittedName>
</protein>
<dbReference type="EMBL" id="SHKL01000002">
    <property type="protein sequence ID" value="RZT75465.1"/>
    <property type="molecule type" value="Genomic_DNA"/>
</dbReference>
<dbReference type="SUPFAM" id="SSF56349">
    <property type="entry name" value="DNA breaking-rejoining enzymes"/>
    <property type="match status" value="1"/>
</dbReference>
<dbReference type="Pfam" id="PF00589">
    <property type="entry name" value="Phage_integrase"/>
    <property type="match status" value="1"/>
</dbReference>
<evidence type="ECO:0000313" key="5">
    <source>
        <dbReference type="EMBL" id="RZT75465.1"/>
    </source>
</evidence>